<organism evidence="1 2">
    <name type="scientific">Butyricimonas hominis</name>
    <dbReference type="NCBI Taxonomy" id="2763032"/>
    <lineage>
        <taxon>Bacteria</taxon>
        <taxon>Pseudomonadati</taxon>
        <taxon>Bacteroidota</taxon>
        <taxon>Bacteroidia</taxon>
        <taxon>Bacteroidales</taxon>
        <taxon>Odoribacteraceae</taxon>
        <taxon>Butyricimonas</taxon>
    </lineage>
</organism>
<evidence type="ECO:0000313" key="2">
    <source>
        <dbReference type="Proteomes" id="UP000646484"/>
    </source>
</evidence>
<evidence type="ECO:0008006" key="3">
    <source>
        <dbReference type="Google" id="ProtNLM"/>
    </source>
</evidence>
<dbReference type="EMBL" id="JACOOH010000003">
    <property type="protein sequence ID" value="MBC5620936.1"/>
    <property type="molecule type" value="Genomic_DNA"/>
</dbReference>
<proteinExistence type="predicted"/>
<comment type="caution">
    <text evidence="1">The sequence shown here is derived from an EMBL/GenBank/DDBJ whole genome shotgun (WGS) entry which is preliminary data.</text>
</comment>
<sequence>MKTRICIGIWLLLQFGIYGCLDDHTSVGDKELSEITITAEHDTLVAYFGEEFILDHLNVEQSGEELPLSYEWGYGNLKMNGNEIAEYPIRDSLRVISHDPQLRYTFRELGTFGLSLKVENGESIRFKYFVLHIDTEFSEGITVLSRDEAGKGRLSFMKTLTKEEIDAGVEPFFRTDIMETINPGIEMEDVTDMVQANERLLVSSDNTARIYNMDVRTFDVNGMTSFRGTYPTCSFRGFAGISAQNNMYIYSDDESAYVYDYVVDELILTRYFEDVVADAFCMGEKPVFVNYEKSVLYSPRSGGLNESGERFLAFDIHAVCFVGSNLYMVNTMKTMPTQVFLALTNATFSSLSTVKFYPSLEAIKIDRESICVGCSALNCIFYTYDNAVYCWNVTKELPTEPIVTLPDGMEITALSMSADENLLYVGLYEENSVHALKGSLYIYDAKDYNLVKTYPNIADKPLRVIYKKRV</sequence>
<dbReference type="PROSITE" id="PS51257">
    <property type="entry name" value="PROKAR_LIPOPROTEIN"/>
    <property type="match status" value="1"/>
</dbReference>
<protein>
    <recommendedName>
        <fullName evidence="3">PKD-like domain-containing protein</fullName>
    </recommendedName>
</protein>
<dbReference type="Proteomes" id="UP000646484">
    <property type="component" value="Unassembled WGS sequence"/>
</dbReference>
<evidence type="ECO:0000313" key="1">
    <source>
        <dbReference type="EMBL" id="MBC5620936.1"/>
    </source>
</evidence>
<dbReference type="SUPFAM" id="SSF50998">
    <property type="entry name" value="Quinoprotein alcohol dehydrogenase-like"/>
    <property type="match status" value="1"/>
</dbReference>
<dbReference type="InterPro" id="IPR011047">
    <property type="entry name" value="Quinoprotein_ADH-like_sf"/>
</dbReference>
<reference evidence="1 2" key="1">
    <citation type="submission" date="2020-08" db="EMBL/GenBank/DDBJ databases">
        <title>Genome public.</title>
        <authorList>
            <person name="Liu C."/>
            <person name="Sun Q."/>
        </authorList>
    </citation>
    <scope>NUCLEOTIDE SEQUENCE [LARGE SCALE GENOMIC DNA]</scope>
    <source>
        <strain evidence="1 2">NSJ-56</strain>
    </source>
</reference>
<gene>
    <name evidence="1" type="ORF">H8S64_07490</name>
</gene>
<keyword evidence="2" id="KW-1185">Reference proteome</keyword>
<name>A0ABR7CZ32_9BACT</name>
<accession>A0ABR7CZ32</accession>
<dbReference type="RefSeq" id="WP_186975591.1">
    <property type="nucleotide sequence ID" value="NZ_JACOOH010000003.1"/>
</dbReference>